<feature type="compositionally biased region" description="Polar residues" evidence="1">
    <location>
        <begin position="52"/>
        <end position="68"/>
    </location>
</feature>
<dbReference type="Proteomes" id="UP000018201">
    <property type="component" value="Unassembled WGS sequence"/>
</dbReference>
<name>U6GWK4_9EIME</name>
<gene>
    <name evidence="2" type="ORF">EPH_0045910</name>
</gene>
<accession>U6GWK4</accession>
<dbReference type="EMBL" id="HG692851">
    <property type="protein sequence ID" value="CDI84631.1"/>
    <property type="molecule type" value="Genomic_DNA"/>
</dbReference>
<evidence type="ECO:0000313" key="2">
    <source>
        <dbReference type="EMBL" id="CDI84631.1"/>
    </source>
</evidence>
<sequence>MPPSGHFGSVRDVKEETVCFVVLTTKQIETAAQATDQPVYLKDKQSVPCQDGDTNVLQDTPRMQPSKPQGSILVVPLCMQLRCLRRRHAPGDILCMHLQIETQQEQHQNKQHEQHHRQQQQQQRQEQEQYQKQHQQQHQEHQEQQQQQQEQQQEEQQDVKCTVVVEKLGLLVRLFSFCAEGAGLYV</sequence>
<proteinExistence type="predicted"/>
<reference evidence="2" key="1">
    <citation type="submission" date="2013-10" db="EMBL/GenBank/DDBJ databases">
        <title>Genomic analysis of the causative agents of coccidiosis in chickens.</title>
        <authorList>
            <person name="Reid A.J."/>
            <person name="Blake D."/>
            <person name="Billington K."/>
            <person name="Browne H."/>
            <person name="Dunn M."/>
            <person name="Hung S."/>
            <person name="Kawahara F."/>
            <person name="Miranda-Saavedra D."/>
            <person name="Mourier T."/>
            <person name="Nagra H."/>
            <person name="Otto T.D."/>
            <person name="Rawlings N."/>
            <person name="Sanchez A."/>
            <person name="Sanders M."/>
            <person name="Subramaniam C."/>
            <person name="Tay Y."/>
            <person name="Dear P."/>
            <person name="Doerig C."/>
            <person name="Gruber A."/>
            <person name="Parkinson J."/>
            <person name="Shirley M."/>
            <person name="Wan K.L."/>
            <person name="Berriman M."/>
            <person name="Tomley F."/>
            <person name="Pain A."/>
        </authorList>
    </citation>
    <scope>NUCLEOTIDE SEQUENCE [LARGE SCALE GENOMIC DNA]</scope>
    <source>
        <strain evidence="2">Houghton</strain>
    </source>
</reference>
<feature type="compositionally biased region" description="Basic and acidic residues" evidence="1">
    <location>
        <begin position="125"/>
        <end position="143"/>
    </location>
</feature>
<reference evidence="2" key="2">
    <citation type="submission" date="2013-10" db="EMBL/GenBank/DDBJ databases">
        <authorList>
            <person name="Aslett M."/>
        </authorList>
    </citation>
    <scope>NUCLEOTIDE SEQUENCE [LARGE SCALE GENOMIC DNA]</scope>
    <source>
        <strain evidence="2">Houghton</strain>
    </source>
</reference>
<dbReference type="AlphaFoldDB" id="U6GWK4"/>
<protein>
    <submittedName>
        <fullName evidence="2">Uncharacterized protein</fullName>
    </submittedName>
</protein>
<dbReference type="VEuPathDB" id="ToxoDB:EPH_0045910"/>
<evidence type="ECO:0000313" key="3">
    <source>
        <dbReference type="Proteomes" id="UP000018201"/>
    </source>
</evidence>
<organism evidence="2 3">
    <name type="scientific">Eimeria praecox</name>
    <dbReference type="NCBI Taxonomy" id="51316"/>
    <lineage>
        <taxon>Eukaryota</taxon>
        <taxon>Sar</taxon>
        <taxon>Alveolata</taxon>
        <taxon>Apicomplexa</taxon>
        <taxon>Conoidasida</taxon>
        <taxon>Coccidia</taxon>
        <taxon>Eucoccidiorida</taxon>
        <taxon>Eimeriorina</taxon>
        <taxon>Eimeriidae</taxon>
        <taxon>Eimeria</taxon>
    </lineage>
</organism>
<feature type="region of interest" description="Disordered" evidence="1">
    <location>
        <begin position="105"/>
        <end position="151"/>
    </location>
</feature>
<feature type="region of interest" description="Disordered" evidence="1">
    <location>
        <begin position="45"/>
        <end position="68"/>
    </location>
</feature>
<evidence type="ECO:0000256" key="1">
    <source>
        <dbReference type="SAM" id="MobiDB-lite"/>
    </source>
</evidence>
<keyword evidence="3" id="KW-1185">Reference proteome</keyword>